<dbReference type="InterPro" id="IPR044901">
    <property type="entry name" value="Trehalose_TreZ_E-set_sf"/>
</dbReference>
<dbReference type="SMART" id="SM00642">
    <property type="entry name" value="Aamy"/>
    <property type="match status" value="1"/>
</dbReference>
<evidence type="ECO:0000256" key="6">
    <source>
        <dbReference type="ARBA" id="ARBA00022490"/>
    </source>
</evidence>
<reference evidence="19 20" key="2">
    <citation type="submission" date="2018-06" db="EMBL/GenBank/DDBJ databases">
        <title>Marinobactersediminissp. nov, a moderately halophilic bacterium isolated from marine solar saltern.</title>
        <authorList>
            <person name="Zhang Y."/>
        </authorList>
    </citation>
    <scope>NUCLEOTIDE SEQUENCE [LARGE SCALE GENOMIC DNA]</scope>
    <source>
        <strain evidence="19 20">F01</strain>
    </source>
</reference>
<evidence type="ECO:0000256" key="11">
    <source>
        <dbReference type="ARBA" id="ARBA00033284"/>
    </source>
</evidence>
<sequence length="613" mass="69748">MERYHEMPFGCNFKGEKTDFRLWAPALDSVELEFRAPTARNWCSVEMDSRNGWHQHVRNDCPAGTLYRFRLSPTMAVPDPASRYQPEGVHGPSEVIDPRSFPWQDGNWQGRRWEEAVIYELHPGCFSPDGNYRGIRERLDHLLQLGVTAVELMPLSQAPGARNWGYDGTYPFAPCNAYGRPDELKLLVQEAHLRGLMVYLDVVYNHFGPEGNYLHAYAPDFFTDRYHTPWGSAINFDGPGSETVRRFFVENALYWLHEYHLDGLRLDAVHAIFDRSCPDVLEELANTIRRRTEPDRQVHLILENDHNAAHYLGGTSGAHQYNAQWNDDFHHAAHALLTGEKNGYYGDYTDNPLRHLERCLCEGFAYQGEFSRYRNARRGERSGQLPPGAFVAFLQNHDQTGNRALGERLTVLAPLRPLRALVSILLLAPSPPLLFMGEEWGTERPFLYFCDFEEELAEAVREGRAREFQQFPEFSDPESGTTLPDPNEPGTFAASCLDWRELEDSLHREWLAFYRELLRIRHRDIIPALSSLNGGVARCLSGGPMLRVMWTGTDGTALHLFANCSDKRAVTGALPEGHVLFGPIPAREHQDGAPTLAPWQVLWIIQTGEAVHA</sequence>
<evidence type="ECO:0000259" key="18">
    <source>
        <dbReference type="SMART" id="SM00642"/>
    </source>
</evidence>
<dbReference type="Pfam" id="PF00128">
    <property type="entry name" value="Alpha-amylase"/>
    <property type="match status" value="1"/>
</dbReference>
<dbReference type="PIRSF" id="PIRSF006337">
    <property type="entry name" value="Trehalose_TreZ"/>
    <property type="match status" value="1"/>
</dbReference>
<dbReference type="Proteomes" id="UP000253987">
    <property type="component" value="Unassembled WGS sequence"/>
</dbReference>
<dbReference type="AlphaFoldDB" id="A0A2V3ZY76"/>
<dbReference type="Gene3D" id="3.20.20.80">
    <property type="entry name" value="Glycosidases"/>
    <property type="match status" value="1"/>
</dbReference>
<name>A0A2V3ZY76_9GAMM</name>
<comment type="caution">
    <text evidence="19">The sequence shown here is derived from an EMBL/GenBank/DDBJ whole genome shotgun (WGS) entry which is preliminary data.</text>
</comment>
<evidence type="ECO:0000256" key="16">
    <source>
        <dbReference type="PIRSR" id="PIRSR006337-2"/>
    </source>
</evidence>
<dbReference type="InterPro" id="IPR017853">
    <property type="entry name" value="GH"/>
</dbReference>
<protein>
    <recommendedName>
        <fullName evidence="5 13">Malto-oligosyltrehalose trehalohydrolase</fullName>
        <shortName evidence="14">MTHase</shortName>
        <ecNumber evidence="4 13">3.2.1.141</ecNumber>
    </recommendedName>
    <alternativeName>
        <fullName evidence="11 14">4-alpha-D-((1-&gt;4)-alpha-D-glucano)trehalose trehalohydrolase</fullName>
    </alternativeName>
    <alternativeName>
        <fullName evidence="10 14">Maltooligosyl trehalose trehalohydrolase</fullName>
    </alternativeName>
</protein>
<dbReference type="PANTHER" id="PTHR43002">
    <property type="entry name" value="GLYCOGEN DEBRANCHING ENZYME"/>
    <property type="match status" value="1"/>
</dbReference>
<dbReference type="InterPro" id="IPR004193">
    <property type="entry name" value="Glyco_hydro_13_N"/>
</dbReference>
<evidence type="ECO:0000256" key="15">
    <source>
        <dbReference type="PIRSR" id="PIRSR006337-1"/>
    </source>
</evidence>
<feature type="active site" description="Nucleophile" evidence="15">
    <location>
        <position position="267"/>
    </location>
</feature>
<dbReference type="GO" id="GO:0005992">
    <property type="term" value="P:trehalose biosynthetic process"/>
    <property type="evidence" value="ECO:0007669"/>
    <property type="project" value="UniProtKB-UniRule"/>
</dbReference>
<feature type="binding site" evidence="16">
    <location>
        <begin position="327"/>
        <end position="331"/>
    </location>
    <ligand>
        <name>substrate</name>
    </ligand>
</feature>
<evidence type="ECO:0000313" key="20">
    <source>
        <dbReference type="Proteomes" id="UP000253987"/>
    </source>
</evidence>
<dbReference type="GO" id="GO:0033942">
    <property type="term" value="F:4-alpha-D-(1-&gt;4)-alpha-D-glucanotrehalose trehalohydrolase activity"/>
    <property type="evidence" value="ECO:0007669"/>
    <property type="project" value="UniProtKB-EC"/>
</dbReference>
<dbReference type="OrthoDB" id="9800174at2"/>
<keyword evidence="20" id="KW-1185">Reference proteome</keyword>
<comment type="pathway">
    <text evidence="2 14">Glycan biosynthesis; trehalose biosynthesis.</text>
</comment>
<dbReference type="Pfam" id="PF02922">
    <property type="entry name" value="CBM_48"/>
    <property type="match status" value="1"/>
</dbReference>
<keyword evidence="6" id="KW-0963">Cytoplasm</keyword>
<reference evidence="20" key="1">
    <citation type="submission" date="2018-05" db="EMBL/GenBank/DDBJ databases">
        <authorList>
            <person name="Lu D."/>
        </authorList>
    </citation>
    <scope>NUCLEOTIDE SEQUENCE [LARGE SCALE GENOMIC DNA]</scope>
    <source>
        <strain evidence="20">F01</strain>
    </source>
</reference>
<comment type="subcellular location">
    <subcellularLocation>
        <location evidence="1 15">Cytoplasm</location>
    </subcellularLocation>
</comment>
<evidence type="ECO:0000256" key="9">
    <source>
        <dbReference type="ARBA" id="ARBA00023295"/>
    </source>
</evidence>
<organism evidence="19 20">
    <name type="scientific">Marinobacter vulgaris</name>
    <dbReference type="NCBI Taxonomy" id="1928331"/>
    <lineage>
        <taxon>Bacteria</taxon>
        <taxon>Pseudomonadati</taxon>
        <taxon>Pseudomonadota</taxon>
        <taxon>Gammaproteobacteria</taxon>
        <taxon>Pseudomonadales</taxon>
        <taxon>Marinobacteraceae</taxon>
        <taxon>Marinobacter</taxon>
    </lineage>
</organism>
<dbReference type="EC" id="3.2.1.141" evidence="4 13"/>
<evidence type="ECO:0000256" key="4">
    <source>
        <dbReference type="ARBA" id="ARBA00012268"/>
    </source>
</evidence>
<evidence type="ECO:0000256" key="1">
    <source>
        <dbReference type="ARBA" id="ARBA00004496"/>
    </source>
</evidence>
<evidence type="ECO:0000256" key="7">
    <source>
        <dbReference type="ARBA" id="ARBA00022801"/>
    </source>
</evidence>
<proteinExistence type="inferred from homology"/>
<feature type="binding site" evidence="16">
    <location>
        <begin position="265"/>
        <end position="270"/>
    </location>
    <ligand>
        <name>substrate</name>
    </ligand>
</feature>
<dbReference type="Gene3D" id="2.60.40.10">
    <property type="entry name" value="Immunoglobulins"/>
    <property type="match status" value="1"/>
</dbReference>
<comment type="similarity">
    <text evidence="3 14">Belongs to the glycosyl hydrolase 13 family.</text>
</comment>
<dbReference type="InterPro" id="IPR012768">
    <property type="entry name" value="Trehalose_TreZ"/>
</dbReference>
<dbReference type="GO" id="GO:0005737">
    <property type="term" value="C:cytoplasm"/>
    <property type="evidence" value="ECO:0007669"/>
    <property type="project" value="UniProtKB-SubCell"/>
</dbReference>
<evidence type="ECO:0000256" key="17">
    <source>
        <dbReference type="PIRSR" id="PIRSR006337-3"/>
    </source>
</evidence>
<dbReference type="InterPro" id="IPR013783">
    <property type="entry name" value="Ig-like_fold"/>
</dbReference>
<comment type="catalytic activity">
    <reaction evidence="12 14">
        <text>hydrolysis of (1-&gt;4)-alpha-D-glucosidic linkage in 4-alpha-D-[(1-&gt;4)-alpha-D-glucanosyl]n trehalose to yield trehalose and (1-&gt;4)-alpha-D-glucan.</text>
        <dbReference type="EC" id="3.2.1.141"/>
    </reaction>
</comment>
<evidence type="ECO:0000256" key="5">
    <source>
        <dbReference type="ARBA" id="ARBA00015938"/>
    </source>
</evidence>
<keyword evidence="9 14" id="KW-0326">Glycosidase</keyword>
<keyword evidence="7 14" id="KW-0378">Hydrolase</keyword>
<dbReference type="EMBL" id="QFWX01000004">
    <property type="protein sequence ID" value="PXX90801.1"/>
    <property type="molecule type" value="Genomic_DNA"/>
</dbReference>
<dbReference type="SUPFAM" id="SSF51445">
    <property type="entry name" value="(Trans)glycosidases"/>
    <property type="match status" value="1"/>
</dbReference>
<evidence type="ECO:0000256" key="14">
    <source>
        <dbReference type="PIRNR" id="PIRNR006337"/>
    </source>
</evidence>
<keyword evidence="8" id="KW-0119">Carbohydrate metabolism</keyword>
<feature type="site" description="Transition state stabilizer" evidence="17">
    <location>
        <position position="398"/>
    </location>
</feature>
<dbReference type="InterPro" id="IPR006047">
    <property type="entry name" value="GH13_cat_dom"/>
</dbReference>
<dbReference type="Pfam" id="PF11941">
    <property type="entry name" value="DUF3459"/>
    <property type="match status" value="1"/>
</dbReference>
<feature type="binding site" evidence="16">
    <location>
        <begin position="397"/>
        <end position="402"/>
    </location>
    <ligand>
        <name>substrate</name>
    </ligand>
</feature>
<dbReference type="SUPFAM" id="SSF81296">
    <property type="entry name" value="E set domains"/>
    <property type="match status" value="1"/>
</dbReference>
<gene>
    <name evidence="19" type="primary">treZ</name>
    <name evidence="19" type="ORF">DIT71_09715</name>
</gene>
<dbReference type="Gene3D" id="1.10.10.760">
    <property type="entry name" value="E-set domains of sugar-utilizing enzymes"/>
    <property type="match status" value="1"/>
</dbReference>
<evidence type="ECO:0000313" key="19">
    <source>
        <dbReference type="EMBL" id="PXX90801.1"/>
    </source>
</evidence>
<dbReference type="RefSeq" id="WP_114613026.1">
    <property type="nucleotide sequence ID" value="NZ_QFWX01000004.1"/>
</dbReference>
<evidence type="ECO:0000256" key="8">
    <source>
        <dbReference type="ARBA" id="ARBA00023277"/>
    </source>
</evidence>
<evidence type="ECO:0000256" key="2">
    <source>
        <dbReference type="ARBA" id="ARBA00005199"/>
    </source>
</evidence>
<feature type="domain" description="Glycosyl hydrolase family 13 catalytic" evidence="18">
    <location>
        <begin position="95"/>
        <end position="464"/>
    </location>
</feature>
<dbReference type="UniPathway" id="UPA00299"/>
<dbReference type="InterPro" id="IPR014756">
    <property type="entry name" value="Ig_E-set"/>
</dbReference>
<evidence type="ECO:0000256" key="12">
    <source>
        <dbReference type="ARBA" id="ARBA00034013"/>
    </source>
</evidence>
<dbReference type="InterPro" id="IPR022567">
    <property type="entry name" value="DUF3459"/>
</dbReference>
<dbReference type="CDD" id="cd11325">
    <property type="entry name" value="AmyAc_GTHase"/>
    <property type="match status" value="1"/>
</dbReference>
<evidence type="ECO:0000256" key="3">
    <source>
        <dbReference type="ARBA" id="ARBA00008061"/>
    </source>
</evidence>
<evidence type="ECO:0000256" key="10">
    <source>
        <dbReference type="ARBA" id="ARBA00032057"/>
    </source>
</evidence>
<dbReference type="CDD" id="cd02853">
    <property type="entry name" value="E_set_MTHase_like_N"/>
    <property type="match status" value="1"/>
</dbReference>
<feature type="active site" description="Proton donor" evidence="15">
    <location>
        <position position="303"/>
    </location>
</feature>
<evidence type="ECO:0000256" key="13">
    <source>
        <dbReference type="NCBIfam" id="TIGR02402"/>
    </source>
</evidence>
<dbReference type="NCBIfam" id="TIGR02402">
    <property type="entry name" value="trehalose_TreZ"/>
    <property type="match status" value="1"/>
</dbReference>
<accession>A0A2V3ZY76</accession>